<dbReference type="STRING" id="177199.A0A420Y510"/>
<dbReference type="Pfam" id="PF04059">
    <property type="entry name" value="RRM_2"/>
    <property type="match status" value="1"/>
</dbReference>
<dbReference type="CDD" id="cd12532">
    <property type="entry name" value="RRM3_MEI2_fungi"/>
    <property type="match status" value="1"/>
</dbReference>
<dbReference type="InterPro" id="IPR007201">
    <property type="entry name" value="Mei2-like_Rrm_C"/>
</dbReference>
<feature type="region of interest" description="Disordered" evidence="3">
    <location>
        <begin position="624"/>
        <end position="645"/>
    </location>
</feature>
<organism evidence="5 6">
    <name type="scientific">Coniochaeta pulveracea</name>
    <dbReference type="NCBI Taxonomy" id="177199"/>
    <lineage>
        <taxon>Eukaryota</taxon>
        <taxon>Fungi</taxon>
        <taxon>Dikarya</taxon>
        <taxon>Ascomycota</taxon>
        <taxon>Pezizomycotina</taxon>
        <taxon>Sordariomycetes</taxon>
        <taxon>Sordariomycetidae</taxon>
        <taxon>Coniochaetales</taxon>
        <taxon>Coniochaetaceae</taxon>
        <taxon>Coniochaeta</taxon>
    </lineage>
</organism>
<keyword evidence="6" id="KW-1185">Reference proteome</keyword>
<evidence type="ECO:0000313" key="5">
    <source>
        <dbReference type="EMBL" id="RKU42840.1"/>
    </source>
</evidence>
<protein>
    <recommendedName>
        <fullName evidence="4">RRM domain-containing protein</fullName>
    </recommendedName>
</protein>
<dbReference type="SUPFAM" id="SSF54928">
    <property type="entry name" value="RNA-binding domain, RBD"/>
    <property type="match status" value="1"/>
</dbReference>
<gene>
    <name evidence="5" type="ORF">DL546_001465</name>
</gene>
<dbReference type="GO" id="GO:0003723">
    <property type="term" value="F:RNA binding"/>
    <property type="evidence" value="ECO:0007669"/>
    <property type="project" value="UniProtKB-UniRule"/>
</dbReference>
<accession>A0A420Y510</accession>
<sequence length="698" mass="77304">MSSQARESGFHPSSPHSSSAKADSYKHEGTPDTRLTAFSPDDGSARSNKLYSTLSLSSSAPQPLRFPGKSNEAFRSAAAQQTSDKDPFIASSTSTKPNQRLSPTASAFQPFILTQTTQAYSGDLSHGTDVLVGLHHQGQPGLGVAQGLSTGQGLSRYLSLSSHVQALTADDVEAFLKHLERQGKHLKGKHWVKAHNGKGYLRFANVHDASTVFNEAAHSGNAWRVELIRPDIWKVVNPENGNDDLETEGQVHLMIIIGQACKESSVKVVETVYNLLSQQAEIYAFMPQPSSTEASIKILVEFSDTEAAAAIISRFHGFATEGIDLYLFNNKPDAAVIDGPRQGDTMANPAGRPSGPDLSSVFHNMSLSPQPHSTGALMVGNGFNSGHMTMTPHTVGMYPPVLFHNQVQVAPSPPYLMEQFQNRGPSPFSFGANIQPFAPSFMPGTPSTTALVPYQPQSDYIPRALAYRSPEGRRQNAMRVNRSPYYNAASHHNHVDIGRIRDGVDVRSTIMLRNIPNKVDQRMLKNIIDQSSWGKYDFMYLRIDFANDCNVGYAFINFVDPLDIIDFVRERGNQRWNCFKSDKVAEISYATIQGKDCLVSKFRNSSVMLEPPHYRPKLYYTTNGPHPELAGQEEPFPGPDNQSKMKRSCENAEHVGLFTPNAGAHIRDEQRRRRSQFDRGTRHAAMEEFEHYQFYAGQ</sequence>
<evidence type="ECO:0000256" key="3">
    <source>
        <dbReference type="SAM" id="MobiDB-lite"/>
    </source>
</evidence>
<dbReference type="Proteomes" id="UP000275385">
    <property type="component" value="Unassembled WGS sequence"/>
</dbReference>
<evidence type="ECO:0000256" key="2">
    <source>
        <dbReference type="PROSITE-ProRule" id="PRU00176"/>
    </source>
</evidence>
<proteinExistence type="predicted"/>
<comment type="caution">
    <text evidence="5">The sequence shown here is derived from an EMBL/GenBank/DDBJ whole genome shotgun (WGS) entry which is preliminary data.</text>
</comment>
<keyword evidence="1 2" id="KW-0694">RNA-binding</keyword>
<name>A0A420Y510_9PEZI</name>
<feature type="domain" description="RRM" evidence="4">
    <location>
        <begin position="508"/>
        <end position="592"/>
    </location>
</feature>
<dbReference type="EMBL" id="QVQW01000050">
    <property type="protein sequence ID" value="RKU42840.1"/>
    <property type="molecule type" value="Genomic_DNA"/>
</dbReference>
<evidence type="ECO:0000259" key="4">
    <source>
        <dbReference type="PROSITE" id="PS50102"/>
    </source>
</evidence>
<dbReference type="AlphaFoldDB" id="A0A420Y510"/>
<dbReference type="OrthoDB" id="417481at2759"/>
<dbReference type="InterPro" id="IPR035979">
    <property type="entry name" value="RBD_domain_sf"/>
</dbReference>
<reference evidence="5 6" key="1">
    <citation type="submission" date="2018-08" db="EMBL/GenBank/DDBJ databases">
        <title>Draft genome of the lignicolous fungus Coniochaeta pulveracea.</title>
        <authorList>
            <person name="Borstlap C.J."/>
            <person name="De Witt R.N."/>
            <person name="Botha A."/>
            <person name="Volschenk H."/>
        </authorList>
    </citation>
    <scope>NUCLEOTIDE SEQUENCE [LARGE SCALE GENOMIC DNA]</scope>
    <source>
        <strain evidence="5 6">CAB683</strain>
    </source>
</reference>
<dbReference type="InterPro" id="IPR000504">
    <property type="entry name" value="RRM_dom"/>
</dbReference>
<feature type="compositionally biased region" description="Polar residues" evidence="3">
    <location>
        <begin position="90"/>
        <end position="103"/>
    </location>
</feature>
<dbReference type="PANTHER" id="PTHR23189">
    <property type="entry name" value="RNA RECOGNITION MOTIF-CONTAINING"/>
    <property type="match status" value="1"/>
</dbReference>
<dbReference type="InterPro" id="IPR034862">
    <property type="entry name" value="Fungal_Mei2-like_RRM3"/>
</dbReference>
<feature type="region of interest" description="Disordered" evidence="3">
    <location>
        <begin position="1"/>
        <end position="103"/>
    </location>
</feature>
<evidence type="ECO:0000256" key="1">
    <source>
        <dbReference type="ARBA" id="ARBA00022884"/>
    </source>
</evidence>
<evidence type="ECO:0000313" key="6">
    <source>
        <dbReference type="Proteomes" id="UP000275385"/>
    </source>
</evidence>
<feature type="compositionally biased region" description="Polar residues" evidence="3">
    <location>
        <begin position="45"/>
        <end position="61"/>
    </location>
</feature>
<dbReference type="PROSITE" id="PS50102">
    <property type="entry name" value="RRM"/>
    <property type="match status" value="1"/>
</dbReference>